<feature type="region of interest" description="Disordered" evidence="1">
    <location>
        <begin position="64"/>
        <end position="93"/>
    </location>
</feature>
<reference evidence="2" key="2">
    <citation type="journal article" date="2023" name="IMA Fungus">
        <title>Comparative genomic study of the Penicillium genus elucidates a diverse pangenome and 15 lateral gene transfer events.</title>
        <authorList>
            <person name="Petersen C."/>
            <person name="Sorensen T."/>
            <person name="Nielsen M.R."/>
            <person name="Sondergaard T.E."/>
            <person name="Sorensen J.L."/>
            <person name="Fitzpatrick D.A."/>
            <person name="Frisvad J.C."/>
            <person name="Nielsen K.L."/>
        </authorList>
    </citation>
    <scope>NUCLEOTIDE SEQUENCE</scope>
    <source>
        <strain evidence="2">IBT 29677</strain>
    </source>
</reference>
<protein>
    <submittedName>
        <fullName evidence="2">Uncharacterized protein</fullName>
    </submittedName>
</protein>
<organism evidence="2 3">
    <name type="scientific">Penicillium cosmopolitanum</name>
    <dbReference type="NCBI Taxonomy" id="1131564"/>
    <lineage>
        <taxon>Eukaryota</taxon>
        <taxon>Fungi</taxon>
        <taxon>Dikarya</taxon>
        <taxon>Ascomycota</taxon>
        <taxon>Pezizomycotina</taxon>
        <taxon>Eurotiomycetes</taxon>
        <taxon>Eurotiomycetidae</taxon>
        <taxon>Eurotiales</taxon>
        <taxon>Aspergillaceae</taxon>
        <taxon>Penicillium</taxon>
    </lineage>
</organism>
<name>A0A9W9WBN9_9EURO</name>
<dbReference type="GeneID" id="81364809"/>
<comment type="caution">
    <text evidence="2">The sequence shown here is derived from an EMBL/GenBank/DDBJ whole genome shotgun (WGS) entry which is preliminary data.</text>
</comment>
<dbReference type="EMBL" id="JAPZBU010000003">
    <property type="protein sequence ID" value="KAJ5414565.1"/>
    <property type="molecule type" value="Genomic_DNA"/>
</dbReference>
<dbReference type="Proteomes" id="UP001147747">
    <property type="component" value="Unassembled WGS sequence"/>
</dbReference>
<dbReference type="AlphaFoldDB" id="A0A9W9WBN9"/>
<dbReference type="RefSeq" id="XP_056494411.1">
    <property type="nucleotide sequence ID" value="XM_056625829.1"/>
</dbReference>
<evidence type="ECO:0000313" key="2">
    <source>
        <dbReference type="EMBL" id="KAJ5414565.1"/>
    </source>
</evidence>
<gene>
    <name evidence="2" type="ORF">N7509_001192</name>
</gene>
<evidence type="ECO:0000313" key="3">
    <source>
        <dbReference type="Proteomes" id="UP001147747"/>
    </source>
</evidence>
<evidence type="ECO:0000256" key="1">
    <source>
        <dbReference type="SAM" id="MobiDB-lite"/>
    </source>
</evidence>
<reference evidence="2" key="1">
    <citation type="submission" date="2022-12" db="EMBL/GenBank/DDBJ databases">
        <authorList>
            <person name="Petersen C."/>
        </authorList>
    </citation>
    <scope>NUCLEOTIDE SEQUENCE</scope>
    <source>
        <strain evidence="2">IBT 29677</strain>
    </source>
</reference>
<keyword evidence="3" id="KW-1185">Reference proteome</keyword>
<accession>A0A9W9WBN9</accession>
<proteinExistence type="predicted"/>
<sequence length="93" mass="9989">MDGGGRGMAPGRFGGGIKLLEAGGWSFRKSDYEEGPASTSKYQYWEEEVKVKVKVKVKVRGMRRMGRSTSAASADESFAGGAPQLHDCSNSGR</sequence>